<dbReference type="InterPro" id="IPR037523">
    <property type="entry name" value="VOC_core"/>
</dbReference>
<dbReference type="PROSITE" id="PS51819">
    <property type="entry name" value="VOC"/>
    <property type="match status" value="1"/>
</dbReference>
<sequence length="135" mass="15390">MSDDSIRLKAINHITYNVKDKDKALVWYEEILGLKQIPKMVDSDHLYWLQLPSGAMVHIIENPDAPSAPSHHTAFEVDDIARARDSIMAKGVEVTDIQTRHDGQQACYLNDLDGNRIEICTNRASECWSRRRLTS</sequence>
<dbReference type="EMBL" id="CASHTH010003063">
    <property type="protein sequence ID" value="CAI8039788.1"/>
    <property type="molecule type" value="Genomic_DNA"/>
</dbReference>
<accession>A0AA35WZL3</accession>
<organism evidence="3 4">
    <name type="scientific">Geodia barretti</name>
    <name type="common">Barrett's horny sponge</name>
    <dbReference type="NCBI Taxonomy" id="519541"/>
    <lineage>
        <taxon>Eukaryota</taxon>
        <taxon>Metazoa</taxon>
        <taxon>Porifera</taxon>
        <taxon>Demospongiae</taxon>
        <taxon>Heteroscleromorpha</taxon>
        <taxon>Tetractinellida</taxon>
        <taxon>Astrophorina</taxon>
        <taxon>Geodiidae</taxon>
        <taxon>Geodia</taxon>
    </lineage>
</organism>
<dbReference type="GO" id="GO:0046491">
    <property type="term" value="P:L-methylmalonyl-CoA metabolic process"/>
    <property type="evidence" value="ECO:0007669"/>
    <property type="project" value="TreeGrafter"/>
</dbReference>
<evidence type="ECO:0000313" key="4">
    <source>
        <dbReference type="Proteomes" id="UP001174909"/>
    </source>
</evidence>
<feature type="non-terminal residue" evidence="3">
    <location>
        <position position="135"/>
    </location>
</feature>
<dbReference type="InterPro" id="IPR051785">
    <property type="entry name" value="MMCE/EMCE_epimerase"/>
</dbReference>
<evidence type="ECO:0000313" key="3">
    <source>
        <dbReference type="EMBL" id="CAI8039788.1"/>
    </source>
</evidence>
<comment type="caution">
    <text evidence="3">The sequence shown here is derived from an EMBL/GenBank/DDBJ whole genome shotgun (WGS) entry which is preliminary data.</text>
</comment>
<proteinExistence type="predicted"/>
<dbReference type="InterPro" id="IPR029068">
    <property type="entry name" value="Glyas_Bleomycin-R_OHBP_Dase"/>
</dbReference>
<protein>
    <recommendedName>
        <fullName evidence="2">VOC domain-containing protein</fullName>
    </recommendedName>
</protein>
<dbReference type="AlphaFoldDB" id="A0AA35WZL3"/>
<name>A0AA35WZL3_GEOBA</name>
<dbReference type="PANTHER" id="PTHR43048:SF3">
    <property type="entry name" value="METHYLMALONYL-COA EPIMERASE, MITOCHONDRIAL"/>
    <property type="match status" value="1"/>
</dbReference>
<dbReference type="Gene3D" id="3.10.180.10">
    <property type="entry name" value="2,3-Dihydroxybiphenyl 1,2-Dioxygenase, domain 1"/>
    <property type="match status" value="1"/>
</dbReference>
<gene>
    <name evidence="3" type="ORF">GBAR_LOCUS22171</name>
</gene>
<dbReference type="GO" id="GO:0046872">
    <property type="term" value="F:metal ion binding"/>
    <property type="evidence" value="ECO:0007669"/>
    <property type="project" value="UniProtKB-KW"/>
</dbReference>
<evidence type="ECO:0000259" key="2">
    <source>
        <dbReference type="PROSITE" id="PS51819"/>
    </source>
</evidence>
<dbReference type="InterPro" id="IPR004360">
    <property type="entry name" value="Glyas_Fos-R_dOase_dom"/>
</dbReference>
<keyword evidence="1" id="KW-0479">Metal-binding</keyword>
<dbReference type="PANTHER" id="PTHR43048">
    <property type="entry name" value="METHYLMALONYL-COA EPIMERASE"/>
    <property type="match status" value="1"/>
</dbReference>
<dbReference type="SUPFAM" id="SSF54593">
    <property type="entry name" value="Glyoxalase/Bleomycin resistance protein/Dihydroxybiphenyl dioxygenase"/>
    <property type="match status" value="1"/>
</dbReference>
<feature type="domain" description="VOC" evidence="2">
    <location>
        <begin position="10"/>
        <end position="122"/>
    </location>
</feature>
<reference evidence="3" key="1">
    <citation type="submission" date="2023-03" db="EMBL/GenBank/DDBJ databases">
        <authorList>
            <person name="Steffen K."/>
            <person name="Cardenas P."/>
        </authorList>
    </citation>
    <scope>NUCLEOTIDE SEQUENCE</scope>
</reference>
<dbReference type="Proteomes" id="UP001174909">
    <property type="component" value="Unassembled WGS sequence"/>
</dbReference>
<keyword evidence="4" id="KW-1185">Reference proteome</keyword>
<dbReference type="Pfam" id="PF00903">
    <property type="entry name" value="Glyoxalase"/>
    <property type="match status" value="1"/>
</dbReference>
<dbReference type="GO" id="GO:0004493">
    <property type="term" value="F:methylmalonyl-CoA epimerase activity"/>
    <property type="evidence" value="ECO:0007669"/>
    <property type="project" value="TreeGrafter"/>
</dbReference>
<evidence type="ECO:0000256" key="1">
    <source>
        <dbReference type="ARBA" id="ARBA00022723"/>
    </source>
</evidence>